<protein>
    <submittedName>
        <fullName evidence="1">Uncharacterized protein</fullName>
    </submittedName>
</protein>
<sequence length="85" mass="10005">MNDPVYVFIASRRTTPTRMRVLWQIERDDAKRLCSDRRTATSNHMLCWTARPGVPEEDWTWAEDNGMYDQVLSELGIETREWATA</sequence>
<evidence type="ECO:0000313" key="1">
    <source>
        <dbReference type="EMBL" id="SHN24472.1"/>
    </source>
</evidence>
<comment type="caution">
    <text evidence="1">The sequence shown here is derived from an EMBL/GenBank/DDBJ whole genome shotgun (WGS) entry which is preliminary data.</text>
</comment>
<evidence type="ECO:0000313" key="2">
    <source>
        <dbReference type="Proteomes" id="UP000184388"/>
    </source>
</evidence>
<dbReference type="EMBL" id="FRBK01000026">
    <property type="protein sequence ID" value="SHN24472.1"/>
    <property type="molecule type" value="Genomic_DNA"/>
</dbReference>
<accession>A0A9X8N7W5</accession>
<organism evidence="1 2">
    <name type="scientific">Streptomyces yunnanensis</name>
    <dbReference type="NCBI Taxonomy" id="156453"/>
    <lineage>
        <taxon>Bacteria</taxon>
        <taxon>Bacillati</taxon>
        <taxon>Actinomycetota</taxon>
        <taxon>Actinomycetes</taxon>
        <taxon>Kitasatosporales</taxon>
        <taxon>Streptomycetaceae</taxon>
        <taxon>Streptomyces</taxon>
    </lineage>
</organism>
<proteinExistence type="predicted"/>
<reference evidence="2" key="1">
    <citation type="submission" date="2016-11" db="EMBL/GenBank/DDBJ databases">
        <authorList>
            <person name="Jaros S."/>
            <person name="Januszkiewicz K."/>
            <person name="Wedrychowicz H."/>
        </authorList>
    </citation>
    <scope>NUCLEOTIDE SEQUENCE [LARGE SCALE GENOMIC DNA]</scope>
    <source>
        <strain evidence="2">CGMCC 4.3555</strain>
    </source>
</reference>
<gene>
    <name evidence="1" type="ORF">SAMN05216268_126105</name>
</gene>
<dbReference type="Proteomes" id="UP000184388">
    <property type="component" value="Unassembled WGS sequence"/>
</dbReference>
<dbReference type="RefSeq" id="WP_073449041.1">
    <property type="nucleotide sequence ID" value="NZ_FRBK01000026.1"/>
</dbReference>
<name>A0A9X8N7W5_9ACTN</name>
<dbReference type="AlphaFoldDB" id="A0A9X8N7W5"/>